<dbReference type="InterPro" id="IPR036361">
    <property type="entry name" value="SAP_dom_sf"/>
</dbReference>
<sequence>MSYTHEHALVPLSRQRPQQTDNFNIDPVLFPESAHQKLASVAAPSQSIATAVPEAEALLLPLRQPASGPARTSKGQGWVSNEKSTKKLYYSLNVPALKSLCCEWNLKVSGKKGELVEQLEKHDQQCLPKPRIPSSNESQQTERETPSLSAAGAVVAGTDQMVDVAKAMQESFNQIREHRQRSR</sequence>
<proteinExistence type="predicted"/>
<evidence type="ECO:0000313" key="2">
    <source>
        <dbReference type="EMBL" id="EDR02667.1"/>
    </source>
</evidence>
<dbReference type="Proteomes" id="UP000001194">
    <property type="component" value="Unassembled WGS sequence"/>
</dbReference>
<dbReference type="GeneID" id="6082340"/>
<evidence type="ECO:0000256" key="1">
    <source>
        <dbReference type="SAM" id="MobiDB-lite"/>
    </source>
</evidence>
<protein>
    <submittedName>
        <fullName evidence="2">Predicted protein</fullName>
    </submittedName>
</protein>
<dbReference type="Gene3D" id="1.10.720.30">
    <property type="entry name" value="SAP domain"/>
    <property type="match status" value="1"/>
</dbReference>
<dbReference type="RefSeq" id="XP_001886711.1">
    <property type="nucleotide sequence ID" value="XM_001886676.1"/>
</dbReference>
<dbReference type="InParanoid" id="B0DRT9"/>
<dbReference type="HOGENOM" id="CLU_1475425_0_0_1"/>
<gene>
    <name evidence="2" type="ORF">LACBIDRAFT_308201</name>
</gene>
<evidence type="ECO:0000313" key="3">
    <source>
        <dbReference type="Proteomes" id="UP000001194"/>
    </source>
</evidence>
<organism evidence="3">
    <name type="scientific">Laccaria bicolor (strain S238N-H82 / ATCC MYA-4686)</name>
    <name type="common">Bicoloured deceiver</name>
    <name type="synonym">Laccaria laccata var. bicolor</name>
    <dbReference type="NCBI Taxonomy" id="486041"/>
    <lineage>
        <taxon>Eukaryota</taxon>
        <taxon>Fungi</taxon>
        <taxon>Dikarya</taxon>
        <taxon>Basidiomycota</taxon>
        <taxon>Agaricomycotina</taxon>
        <taxon>Agaricomycetes</taxon>
        <taxon>Agaricomycetidae</taxon>
        <taxon>Agaricales</taxon>
        <taxon>Agaricineae</taxon>
        <taxon>Hydnangiaceae</taxon>
        <taxon>Laccaria</taxon>
    </lineage>
</organism>
<dbReference type="KEGG" id="lbc:LACBIDRAFT_308201"/>
<accession>B0DRT9</accession>
<feature type="region of interest" description="Disordered" evidence="1">
    <location>
        <begin position="126"/>
        <end position="152"/>
    </location>
</feature>
<keyword evidence="3" id="KW-1185">Reference proteome</keyword>
<reference evidence="2 3" key="1">
    <citation type="journal article" date="2008" name="Nature">
        <title>The genome of Laccaria bicolor provides insights into mycorrhizal symbiosis.</title>
        <authorList>
            <person name="Martin F."/>
            <person name="Aerts A."/>
            <person name="Ahren D."/>
            <person name="Brun A."/>
            <person name="Danchin E.G.J."/>
            <person name="Duchaussoy F."/>
            <person name="Gibon J."/>
            <person name="Kohler A."/>
            <person name="Lindquist E."/>
            <person name="Pereda V."/>
            <person name="Salamov A."/>
            <person name="Shapiro H.J."/>
            <person name="Wuyts J."/>
            <person name="Blaudez D."/>
            <person name="Buee M."/>
            <person name="Brokstein P."/>
            <person name="Canbaeck B."/>
            <person name="Cohen D."/>
            <person name="Courty P.E."/>
            <person name="Coutinho P.M."/>
            <person name="Delaruelle C."/>
            <person name="Detter J.C."/>
            <person name="Deveau A."/>
            <person name="DiFazio S."/>
            <person name="Duplessis S."/>
            <person name="Fraissinet-Tachet L."/>
            <person name="Lucic E."/>
            <person name="Frey-Klett P."/>
            <person name="Fourrey C."/>
            <person name="Feussner I."/>
            <person name="Gay G."/>
            <person name="Grimwood J."/>
            <person name="Hoegger P.J."/>
            <person name="Jain P."/>
            <person name="Kilaru S."/>
            <person name="Labbe J."/>
            <person name="Lin Y.C."/>
            <person name="Legue V."/>
            <person name="Le Tacon F."/>
            <person name="Marmeisse R."/>
            <person name="Melayah D."/>
            <person name="Montanini B."/>
            <person name="Muratet M."/>
            <person name="Nehls U."/>
            <person name="Niculita-Hirzel H."/>
            <person name="Oudot-Le Secq M.P."/>
            <person name="Peter M."/>
            <person name="Quesneville H."/>
            <person name="Rajashekar B."/>
            <person name="Reich M."/>
            <person name="Rouhier N."/>
            <person name="Schmutz J."/>
            <person name="Yin T."/>
            <person name="Chalot M."/>
            <person name="Henrissat B."/>
            <person name="Kuees U."/>
            <person name="Lucas S."/>
            <person name="Van de Peer Y."/>
            <person name="Podila G.K."/>
            <person name="Polle A."/>
            <person name="Pukkila P.J."/>
            <person name="Richardson P.M."/>
            <person name="Rouze P."/>
            <person name="Sanders I.R."/>
            <person name="Stajich J.E."/>
            <person name="Tunlid A."/>
            <person name="Tuskan G."/>
            <person name="Grigoriev I.V."/>
        </authorList>
    </citation>
    <scope>NUCLEOTIDE SEQUENCE [LARGE SCALE GENOMIC DNA]</scope>
    <source>
        <strain evidence="3">S238N-H82 / ATCC MYA-4686</strain>
    </source>
</reference>
<dbReference type="EMBL" id="DS547129">
    <property type="protein sequence ID" value="EDR02667.1"/>
    <property type="molecule type" value="Genomic_DNA"/>
</dbReference>
<dbReference type="SUPFAM" id="SSF68906">
    <property type="entry name" value="SAP domain"/>
    <property type="match status" value="1"/>
</dbReference>
<name>B0DRT9_LACBS</name>
<dbReference type="AlphaFoldDB" id="B0DRT9"/>